<dbReference type="AlphaFoldDB" id="A0A350P3X9"/>
<protein>
    <submittedName>
        <fullName evidence="1">Uncharacterized protein</fullName>
    </submittedName>
</protein>
<organism evidence="1 2">
    <name type="scientific">Alteromonas australica</name>
    <dbReference type="NCBI Taxonomy" id="589873"/>
    <lineage>
        <taxon>Bacteria</taxon>
        <taxon>Pseudomonadati</taxon>
        <taxon>Pseudomonadota</taxon>
        <taxon>Gammaproteobacteria</taxon>
        <taxon>Alteromonadales</taxon>
        <taxon>Alteromonadaceae</taxon>
        <taxon>Alteromonas/Salinimonas group</taxon>
        <taxon>Alteromonas</taxon>
    </lineage>
</organism>
<proteinExistence type="predicted"/>
<evidence type="ECO:0000313" key="1">
    <source>
        <dbReference type="EMBL" id="HAW75996.1"/>
    </source>
</evidence>
<comment type="caution">
    <text evidence="1">The sequence shown here is derived from an EMBL/GenBank/DDBJ whole genome shotgun (WGS) entry which is preliminary data.</text>
</comment>
<dbReference type="EMBL" id="DNAN01000342">
    <property type="protein sequence ID" value="HAW75996.1"/>
    <property type="molecule type" value="Genomic_DNA"/>
</dbReference>
<accession>A0A350P3X9</accession>
<reference evidence="1 2" key="1">
    <citation type="journal article" date="2018" name="Nat. Biotechnol.">
        <title>A standardized bacterial taxonomy based on genome phylogeny substantially revises the tree of life.</title>
        <authorList>
            <person name="Parks D.H."/>
            <person name="Chuvochina M."/>
            <person name="Waite D.W."/>
            <person name="Rinke C."/>
            <person name="Skarshewski A."/>
            <person name="Chaumeil P.A."/>
            <person name="Hugenholtz P."/>
        </authorList>
    </citation>
    <scope>NUCLEOTIDE SEQUENCE [LARGE SCALE GENOMIC DNA]</scope>
    <source>
        <strain evidence="1">UBA11978</strain>
    </source>
</reference>
<gene>
    <name evidence="1" type="ORF">DCW74_09720</name>
</gene>
<dbReference type="Proteomes" id="UP000263517">
    <property type="component" value="Unassembled WGS sequence"/>
</dbReference>
<evidence type="ECO:0000313" key="2">
    <source>
        <dbReference type="Proteomes" id="UP000263517"/>
    </source>
</evidence>
<sequence length="143" mass="14576">MTKNINRKLQNLLDGEASRPVTGNATSALPLFPLVYKIECAGGATANYDITVAEKCMVIDAYIVNNAAGDTSDTVQVTNGTGSNHITNAMSNAGAAGAVVAASSLDGTHRNLAAGATLRVTQTDNSGSDAGATSCYIIVLRTV</sequence>
<name>A0A350P3X9_9ALTE</name>